<dbReference type="InterPro" id="IPR044256">
    <property type="entry name" value="HCF244-like"/>
</dbReference>
<dbReference type="CDD" id="cd05243">
    <property type="entry name" value="SDR_a5"/>
    <property type="match status" value="1"/>
</dbReference>
<geneLocation type="plastid" evidence="6"/>
<dbReference type="EMBL" id="OP616813">
    <property type="protein sequence ID" value="WDA99267.1"/>
    <property type="molecule type" value="Genomic_DNA"/>
</dbReference>
<feature type="domain" description="NmrA-like" evidence="5">
    <location>
        <begin position="2"/>
        <end position="237"/>
    </location>
</feature>
<evidence type="ECO:0000313" key="6">
    <source>
        <dbReference type="EMBL" id="WDA99267.1"/>
    </source>
</evidence>
<dbReference type="AlphaFoldDB" id="A0A9Y1I2V0"/>
<organism evidence="6">
    <name type="scientific">Galdieria yellowstonensis</name>
    <dbReference type="NCBI Taxonomy" id="3028027"/>
    <lineage>
        <taxon>Eukaryota</taxon>
        <taxon>Rhodophyta</taxon>
        <taxon>Bangiophyceae</taxon>
        <taxon>Galdieriales</taxon>
        <taxon>Galdieriaceae</taxon>
        <taxon>Galdieria</taxon>
    </lineage>
</organism>
<evidence type="ECO:0000256" key="2">
    <source>
        <dbReference type="ARBA" id="ARBA00022531"/>
    </source>
</evidence>
<evidence type="ECO:0000313" key="7">
    <source>
        <dbReference type="EMBL" id="WDA99457.1"/>
    </source>
</evidence>
<dbReference type="GO" id="GO:0015979">
    <property type="term" value="P:photosynthesis"/>
    <property type="evidence" value="ECO:0007669"/>
    <property type="project" value="UniProtKB-KW"/>
</dbReference>
<comment type="subcellular location">
    <subcellularLocation>
        <location evidence="1">Plastid</location>
    </subcellularLocation>
</comment>
<keyword evidence="2" id="KW-0602">Photosynthesis</keyword>
<proteinExistence type="predicted"/>
<dbReference type="GO" id="GO:0009523">
    <property type="term" value="C:photosystem II"/>
    <property type="evidence" value="ECO:0007669"/>
    <property type="project" value="UniProtKB-KW"/>
</dbReference>
<dbReference type="InterPro" id="IPR036291">
    <property type="entry name" value="NAD(P)-bd_dom_sf"/>
</dbReference>
<accession>A0A9Y1I2V0</accession>
<evidence type="ECO:0000259" key="5">
    <source>
        <dbReference type="Pfam" id="PF05368"/>
    </source>
</evidence>
<dbReference type="EMBL" id="OP616814">
    <property type="protein sequence ID" value="WDA99457.1"/>
    <property type="molecule type" value="Genomic_DNA"/>
</dbReference>
<keyword evidence="3 6" id="KW-0934">Plastid</keyword>
<evidence type="ECO:0000256" key="1">
    <source>
        <dbReference type="ARBA" id="ARBA00004474"/>
    </source>
</evidence>
<dbReference type="InterPro" id="IPR008030">
    <property type="entry name" value="NmrA-like"/>
</dbReference>
<dbReference type="PANTHER" id="PTHR47128:SF2">
    <property type="entry name" value="PROTEIN HIGH CHLOROPHYLL FLUORESCENCE PHENOTYPE 244, CHLOROPLASTIC"/>
    <property type="match status" value="1"/>
</dbReference>
<name>A0A9Y1I2V0_9RHOD</name>
<dbReference type="Pfam" id="PF05368">
    <property type="entry name" value="NmrA"/>
    <property type="match status" value="1"/>
</dbReference>
<evidence type="ECO:0000256" key="4">
    <source>
        <dbReference type="ARBA" id="ARBA00023276"/>
    </source>
</evidence>
<protein>
    <submittedName>
        <fullName evidence="6">Ycf39</fullName>
    </submittedName>
</protein>
<gene>
    <name evidence="6" type="primary">ycf39</name>
    <name evidence="7" type="ORF">GAYE_10879_052</name>
    <name evidence="6" type="ORF">GAYEhsy245_052</name>
</gene>
<dbReference type="GO" id="GO:0009536">
    <property type="term" value="C:plastid"/>
    <property type="evidence" value="ECO:0007669"/>
    <property type="project" value="UniProtKB-SubCell"/>
</dbReference>
<keyword evidence="4" id="KW-0604">Photosystem II</keyword>
<sequence>MNILVVGATGTLGRQIVFIAIDKGYKVKCLVRDLGKASFLKEWGAELIYGDLTKKDTLPEALKGISVVIDASTTRLNEFYNMEKTEKNAKIALIKASEIAGVKKFIFFSIVNAKKYTNLPLLKFKYEIEQYLERSSALNYTIFCLVGFFQGIINQYAIPILENQPIVITSRETFISYIDARDVAKISLASINSPIFRKKNFNLWGPKSWTTEEIIELCQKFSGQKAKTIYIPFSLIRFSRYITSLFEWTWNISNMLAFIEIFIFANQLTGNSDYLYKISNINDLSKLDKYLKEYFDKVLKKIQELNYDKLRLKNRIN</sequence>
<dbReference type="Gene3D" id="3.40.50.720">
    <property type="entry name" value="NAD(P)-binding Rossmann-like Domain"/>
    <property type="match status" value="1"/>
</dbReference>
<dbReference type="PANTHER" id="PTHR47128">
    <property type="match status" value="1"/>
</dbReference>
<reference evidence="6" key="1">
    <citation type="journal article" date="2023" name="J. Phycol.">
        <title>Revised classification of the Cyanidiophyceae based on plastid genome data with descriptions of the Cavernulicolales ord. nov. and Galdieriales ord. nov. (Rhodophyta).</title>
        <authorList>
            <person name="Park S.I."/>
            <person name="Cho C.H."/>
            <person name="Ciniglia C."/>
            <person name="Huang T.Y."/>
            <person name="Liu S.L."/>
            <person name="Bustamante D.E."/>
            <person name="Calderon M.S."/>
            <person name="Mansilla A."/>
            <person name="McDermott T."/>
            <person name="Andersen R.A."/>
            <person name="Yoon H.S."/>
        </authorList>
    </citation>
    <scope>NUCLEOTIDE SEQUENCE</scope>
    <source>
        <strain evidence="6">Hsy245</strain>
    </source>
</reference>
<evidence type="ECO:0000256" key="3">
    <source>
        <dbReference type="ARBA" id="ARBA00022640"/>
    </source>
</evidence>
<dbReference type="SUPFAM" id="SSF51735">
    <property type="entry name" value="NAD(P)-binding Rossmann-fold domains"/>
    <property type="match status" value="1"/>
</dbReference>